<evidence type="ECO:0000313" key="1">
    <source>
        <dbReference type="EMBL" id="RIL42904.1"/>
    </source>
</evidence>
<dbReference type="RefSeq" id="WP_107512309.1">
    <property type="nucleotide sequence ID" value="NZ_JANILE010000004.1"/>
</dbReference>
<dbReference type="EMBL" id="QXRZ01000004">
    <property type="protein sequence ID" value="RIL42904.1"/>
    <property type="molecule type" value="Genomic_DNA"/>
</dbReference>
<accession>A0A418HPB2</accession>
<dbReference type="Proteomes" id="UP000283576">
    <property type="component" value="Unassembled WGS sequence"/>
</dbReference>
<gene>
    <name evidence="1" type="ORF">BUZ01_08590</name>
</gene>
<name>A0A418HPB2_STAGA</name>
<reference evidence="1 2" key="1">
    <citation type="journal article" date="2016" name="Front. Microbiol.">
        <title>Comprehensive Phylogenetic Analysis of Bovine Non-aureus Staphylococci Species Based on Whole-Genome Sequencing.</title>
        <authorList>
            <person name="Naushad S."/>
            <person name="Barkema H.W."/>
            <person name="Luby C."/>
            <person name="Condas L.A."/>
            <person name="Nobrega D.B."/>
            <person name="Carson D.A."/>
            <person name="De Buck J."/>
        </authorList>
    </citation>
    <scope>NUCLEOTIDE SEQUENCE [LARGE SCALE GENOMIC DNA]</scope>
    <source>
        <strain evidence="1 2">SNUC 1388</strain>
    </source>
</reference>
<proteinExistence type="predicted"/>
<organism evidence="1 2">
    <name type="scientific">Staphylococcus gallinarum</name>
    <dbReference type="NCBI Taxonomy" id="1293"/>
    <lineage>
        <taxon>Bacteria</taxon>
        <taxon>Bacillati</taxon>
        <taxon>Bacillota</taxon>
        <taxon>Bacilli</taxon>
        <taxon>Bacillales</taxon>
        <taxon>Staphylococcaceae</taxon>
        <taxon>Staphylococcus</taxon>
    </lineage>
</organism>
<comment type="caution">
    <text evidence="1">The sequence shown here is derived from an EMBL/GenBank/DDBJ whole genome shotgun (WGS) entry which is preliminary data.</text>
</comment>
<sequence>MYYEINEETKKVVNIQGFHFTLRVKKITQFEVNISIETLQHEVIDEINIDEMTGFDYARDYLGQAVFNWLEENTDEADNIITAVMTW</sequence>
<dbReference type="Pfam" id="PF06531">
    <property type="entry name" value="DUF1108"/>
    <property type="match status" value="1"/>
</dbReference>
<evidence type="ECO:0000313" key="2">
    <source>
        <dbReference type="Proteomes" id="UP000283576"/>
    </source>
</evidence>
<dbReference type="InterPro" id="IPR009494">
    <property type="entry name" value="DUF1108"/>
</dbReference>
<protein>
    <submittedName>
        <fullName evidence="1">DUF1108 family protein</fullName>
    </submittedName>
</protein>
<dbReference type="AlphaFoldDB" id="A0A418HPB2"/>